<dbReference type="InterPro" id="IPR008969">
    <property type="entry name" value="CarboxyPept-like_regulatory"/>
</dbReference>
<evidence type="ECO:0000313" key="2">
    <source>
        <dbReference type="EMBL" id="HEN14087.1"/>
    </source>
</evidence>
<dbReference type="EMBL" id="DSOK01000040">
    <property type="protein sequence ID" value="HEN14087.1"/>
    <property type="molecule type" value="Genomic_DNA"/>
</dbReference>
<reference evidence="2" key="1">
    <citation type="journal article" date="2020" name="mSystems">
        <title>Genome- and Community-Level Interaction Insights into Carbon Utilization and Element Cycling Functions of Hydrothermarchaeota in Hydrothermal Sediment.</title>
        <authorList>
            <person name="Zhou Z."/>
            <person name="Liu Y."/>
            <person name="Xu W."/>
            <person name="Pan J."/>
            <person name="Luo Z.H."/>
            <person name="Li M."/>
        </authorList>
    </citation>
    <scope>NUCLEOTIDE SEQUENCE [LARGE SCALE GENOMIC DNA]</scope>
    <source>
        <strain evidence="2">SpSt-339</strain>
    </source>
</reference>
<name>A0A7C2JYP3_9PLAN</name>
<proteinExistence type="predicted"/>
<protein>
    <recommendedName>
        <fullName evidence="3">Rhamnogalacturonan lyase domain-containing protein</fullName>
    </recommendedName>
</protein>
<comment type="caution">
    <text evidence="2">The sequence shown here is derived from an EMBL/GenBank/DDBJ whole genome shotgun (WGS) entry which is preliminary data.</text>
</comment>
<evidence type="ECO:0008006" key="3">
    <source>
        <dbReference type="Google" id="ProtNLM"/>
    </source>
</evidence>
<feature type="chain" id="PRO_5027884619" description="Rhamnogalacturonan lyase domain-containing protein" evidence="1">
    <location>
        <begin position="27"/>
        <end position="256"/>
    </location>
</feature>
<dbReference type="SUPFAM" id="SSF49464">
    <property type="entry name" value="Carboxypeptidase regulatory domain-like"/>
    <property type="match status" value="1"/>
</dbReference>
<dbReference type="SUPFAM" id="SSF49503">
    <property type="entry name" value="Cupredoxins"/>
    <property type="match status" value="1"/>
</dbReference>
<sequence length="256" mass="27668">MRTCRLWPVVAVAAASLLGFVTPAEAQWGSIKGKVVLDGDVPTLKPLVKMGDAAAKDAAVCAAQEVPDESAVIDPSTKGIANVVVYLRKAPSKINPALAKPASDVVVYDQKGCRFIPHVAIVQTSQTVQVISEDAIAHNTRGNPIKNNGFNFIVAPNDRMGIKVPMKLAETLPVGIGCDIHPWMKGWWVVVDHPYAAVTDKDGTFEIKDLPAGEHEFRVWQERMGYVEKSLKVTVKDKATTEVPTIKVPVKSLLAN</sequence>
<accession>A0A7C2JYP3</accession>
<evidence type="ECO:0000256" key="1">
    <source>
        <dbReference type="SAM" id="SignalP"/>
    </source>
</evidence>
<organism evidence="2">
    <name type="scientific">Schlesneria paludicola</name>
    <dbReference type="NCBI Taxonomy" id="360056"/>
    <lineage>
        <taxon>Bacteria</taxon>
        <taxon>Pseudomonadati</taxon>
        <taxon>Planctomycetota</taxon>
        <taxon>Planctomycetia</taxon>
        <taxon>Planctomycetales</taxon>
        <taxon>Planctomycetaceae</taxon>
        <taxon>Schlesneria</taxon>
    </lineage>
</organism>
<dbReference type="AlphaFoldDB" id="A0A7C2JYP3"/>
<dbReference type="Gene3D" id="2.60.40.420">
    <property type="entry name" value="Cupredoxins - blue copper proteins"/>
    <property type="match status" value="1"/>
</dbReference>
<dbReference type="Gene3D" id="2.60.40.1120">
    <property type="entry name" value="Carboxypeptidase-like, regulatory domain"/>
    <property type="match status" value="1"/>
</dbReference>
<dbReference type="InterPro" id="IPR008972">
    <property type="entry name" value="Cupredoxin"/>
</dbReference>
<keyword evidence="1" id="KW-0732">Signal</keyword>
<feature type="signal peptide" evidence="1">
    <location>
        <begin position="1"/>
        <end position="26"/>
    </location>
</feature>
<gene>
    <name evidence="2" type="ORF">ENQ76_01285</name>
</gene>